<evidence type="ECO:0000313" key="5">
    <source>
        <dbReference type="Proteomes" id="UP000807825"/>
    </source>
</evidence>
<name>A0A9D6Z489_9BACT</name>
<dbReference type="PANTHER" id="PTHR45766:SF6">
    <property type="entry name" value="SWI_SNF-RELATED MATRIX-ASSOCIATED ACTIN-DEPENDENT REGULATOR OF CHROMATIN SUBFAMILY A-LIKE PROTEIN 1"/>
    <property type="match status" value="1"/>
</dbReference>
<keyword evidence="4" id="KW-0067">ATP-binding</keyword>
<evidence type="ECO:0000259" key="3">
    <source>
        <dbReference type="PROSITE" id="PS51194"/>
    </source>
</evidence>
<dbReference type="InterPro" id="IPR027417">
    <property type="entry name" value="P-loop_NTPase"/>
</dbReference>
<keyword evidence="4" id="KW-0347">Helicase</keyword>
<accession>A0A9D6Z489</accession>
<feature type="domain" description="Helicase C-terminal" evidence="3">
    <location>
        <begin position="452"/>
        <end position="610"/>
    </location>
</feature>
<comment type="caution">
    <text evidence="4">The sequence shown here is derived from an EMBL/GenBank/DDBJ whole genome shotgun (WGS) entry which is preliminary data.</text>
</comment>
<dbReference type="GO" id="GO:0016787">
    <property type="term" value="F:hydrolase activity"/>
    <property type="evidence" value="ECO:0007669"/>
    <property type="project" value="UniProtKB-KW"/>
</dbReference>
<organism evidence="4 5">
    <name type="scientific">Desulfomonile tiedjei</name>
    <dbReference type="NCBI Taxonomy" id="2358"/>
    <lineage>
        <taxon>Bacteria</taxon>
        <taxon>Pseudomonadati</taxon>
        <taxon>Thermodesulfobacteriota</taxon>
        <taxon>Desulfomonilia</taxon>
        <taxon>Desulfomonilales</taxon>
        <taxon>Desulfomonilaceae</taxon>
        <taxon>Desulfomonile</taxon>
    </lineage>
</organism>
<dbReference type="EMBL" id="JACRDE010000385">
    <property type="protein sequence ID" value="MBI5250739.1"/>
    <property type="molecule type" value="Genomic_DNA"/>
</dbReference>
<dbReference type="AlphaFoldDB" id="A0A9D6Z489"/>
<keyword evidence="1" id="KW-0378">Hydrolase</keyword>
<dbReference type="Gene3D" id="3.40.50.300">
    <property type="entry name" value="P-loop containing nucleotide triphosphate hydrolases"/>
    <property type="match status" value="2"/>
</dbReference>
<keyword evidence="4" id="KW-0547">Nucleotide-binding</keyword>
<dbReference type="PROSITE" id="PS51194">
    <property type="entry name" value="HELICASE_CTER"/>
    <property type="match status" value="1"/>
</dbReference>
<proteinExistence type="predicted"/>
<protein>
    <submittedName>
        <fullName evidence="4">DEAD/DEAH box helicase family protein</fullName>
    </submittedName>
</protein>
<dbReference type="SMART" id="SM00487">
    <property type="entry name" value="DEXDc"/>
    <property type="match status" value="1"/>
</dbReference>
<sequence length="684" mass="76421">MLDSISDVNGYLQQFGGALANKIQVEAEPLFKPGNPWHPRMSKLLRKPFQAQADAIQGAVETLRKHNHVMCIGEMGVGKTLIGAAVPYIMENGHPPRVLVMCPGHLTRKWVREVRETVPGADATIITRLSDVSAIDHYEPHGGLRYYVVSKERAKLSYAWRPAFNLRRGVPVCPDCGSTVVDGDGVEVSAEALQHRKARCGSCGAALWQADNTRFRRFSIADYVKRHLKGYFDFFICDEVHEMKGGDTAQGNAFGTLASACKRTIALTGTLLGGYASHMFHLQYRMSPQAMNADGFSYGNRMNFVNRYGVLEKITRYYPGDDNICSKGKKGTTVTREKPGVSPAIFSNHLMGSTVFLHLQDIAVDLPGLTEDVVPVAMEDDLSVAYKDLEHRIGSEMKRLLVQGSRRLLGAYLNTLLCYPDRPFHSEPLVDPANGNVIAEPPQLPSDRVYPKEAELLKIVHGEISQSRRSFVYCTFTNTKDVTGRLKEIVARQGFSVEILRSSVKPEQREEWLRQKVTEDVQVVIGNPMLVQTGLDLLDFPTIIFYQTGYSVFTLRQASRRSWRIGQKEPVHIHYLHYKDTMQERALELVGKKLSASLAIEGKLTDDGLASMCAGDDMTLMLARALVEGRHIQGAESVWRKLNCPKQTPTPGNVIPLRRNWSLELMEERSGTLWDDFSVIQALG</sequence>
<dbReference type="PANTHER" id="PTHR45766">
    <property type="entry name" value="DNA ANNEALING HELICASE AND ENDONUCLEASE ZRANB3 FAMILY MEMBER"/>
    <property type="match status" value="1"/>
</dbReference>
<dbReference type="GO" id="GO:0004386">
    <property type="term" value="F:helicase activity"/>
    <property type="evidence" value="ECO:0007669"/>
    <property type="project" value="UniProtKB-KW"/>
</dbReference>
<evidence type="ECO:0000313" key="4">
    <source>
        <dbReference type="EMBL" id="MBI5250739.1"/>
    </source>
</evidence>
<evidence type="ECO:0000259" key="2">
    <source>
        <dbReference type="PROSITE" id="PS51192"/>
    </source>
</evidence>
<gene>
    <name evidence="4" type="ORF">HY912_14710</name>
</gene>
<dbReference type="Proteomes" id="UP000807825">
    <property type="component" value="Unassembled WGS sequence"/>
</dbReference>
<dbReference type="InterPro" id="IPR001650">
    <property type="entry name" value="Helicase_C-like"/>
</dbReference>
<reference evidence="4" key="1">
    <citation type="submission" date="2020-07" db="EMBL/GenBank/DDBJ databases">
        <title>Huge and variable diversity of episymbiotic CPR bacteria and DPANN archaea in groundwater ecosystems.</title>
        <authorList>
            <person name="He C.Y."/>
            <person name="Keren R."/>
            <person name="Whittaker M."/>
            <person name="Farag I.F."/>
            <person name="Doudna J."/>
            <person name="Cate J.H.D."/>
            <person name="Banfield J.F."/>
        </authorList>
    </citation>
    <scope>NUCLEOTIDE SEQUENCE</scope>
    <source>
        <strain evidence="4">NC_groundwater_1664_Pr3_B-0.1um_52_9</strain>
    </source>
</reference>
<dbReference type="Pfam" id="PF00271">
    <property type="entry name" value="Helicase_C"/>
    <property type="match status" value="1"/>
</dbReference>
<dbReference type="InterPro" id="IPR014001">
    <property type="entry name" value="Helicase_ATP-bd"/>
</dbReference>
<evidence type="ECO:0000256" key="1">
    <source>
        <dbReference type="ARBA" id="ARBA00022801"/>
    </source>
</evidence>
<feature type="domain" description="Helicase ATP-binding" evidence="2">
    <location>
        <begin position="60"/>
        <end position="289"/>
    </location>
</feature>
<dbReference type="SUPFAM" id="SSF52540">
    <property type="entry name" value="P-loop containing nucleoside triphosphate hydrolases"/>
    <property type="match status" value="2"/>
</dbReference>
<dbReference type="PROSITE" id="PS51192">
    <property type="entry name" value="HELICASE_ATP_BIND_1"/>
    <property type="match status" value="1"/>
</dbReference>